<dbReference type="PANTHER" id="PTHR12475:SF4">
    <property type="entry name" value="PROTEIN THEM6"/>
    <property type="match status" value="1"/>
</dbReference>
<evidence type="ECO:0000313" key="2">
    <source>
        <dbReference type="Proteomes" id="UP000292118"/>
    </source>
</evidence>
<dbReference type="CDD" id="cd00586">
    <property type="entry name" value="4HBT"/>
    <property type="match status" value="1"/>
</dbReference>
<keyword evidence="2" id="KW-1185">Reference proteome</keyword>
<dbReference type="RefSeq" id="WP_129189900.1">
    <property type="nucleotide sequence ID" value="NZ_CP035493.1"/>
</dbReference>
<reference evidence="1 2" key="1">
    <citation type="submission" date="2019-01" db="EMBL/GenBank/DDBJ databases">
        <title>Genome sequencing of strain FW10M-9.</title>
        <authorList>
            <person name="Heo J."/>
            <person name="Kim S.-J."/>
            <person name="Kim J.-S."/>
            <person name="Hong S.-B."/>
            <person name="Kwon S.-W."/>
        </authorList>
    </citation>
    <scope>NUCLEOTIDE SEQUENCE [LARGE SCALE GENOMIC DNA]</scope>
    <source>
        <strain evidence="1 2">FW10M-9</strain>
    </source>
</reference>
<dbReference type="InterPro" id="IPR051490">
    <property type="entry name" value="THEM6_lcsJ_thioesterase"/>
</dbReference>
<dbReference type="SUPFAM" id="SSF54637">
    <property type="entry name" value="Thioesterase/thiol ester dehydrase-isomerase"/>
    <property type="match status" value="1"/>
</dbReference>
<proteinExistence type="predicted"/>
<sequence length="176" mass="19727">MTRVLQLAWKTFRPRRPVPGRGVLDPSVTDMRVNVGDLDILWHVNNGTYLQMADVARWNYIADLGGMHRLNAKRWYPVVAASTVKYRRSLQLGERFRITSRVLGWDERVVYLEQVFHRGADLCATAWIAGRFLSRDGARIAPHDVVALLGDDAPAASPALPAEVAAWARAVDVAPR</sequence>
<accession>A0A4P6F766</accession>
<dbReference type="Proteomes" id="UP000292118">
    <property type="component" value="Chromosome"/>
</dbReference>
<protein>
    <submittedName>
        <fullName evidence="1">Acyl-CoA thioesterase</fullName>
    </submittedName>
</protein>
<dbReference type="Gene3D" id="3.10.129.10">
    <property type="entry name" value="Hotdog Thioesterase"/>
    <property type="match status" value="1"/>
</dbReference>
<dbReference type="EMBL" id="CP035493">
    <property type="protein sequence ID" value="QAY71325.1"/>
    <property type="molecule type" value="Genomic_DNA"/>
</dbReference>
<gene>
    <name evidence="1" type="ORF">ET471_15870</name>
</gene>
<organism evidence="1 2">
    <name type="scientific">Xylanimonas protaetiae</name>
    <dbReference type="NCBI Taxonomy" id="2509457"/>
    <lineage>
        <taxon>Bacteria</taxon>
        <taxon>Bacillati</taxon>
        <taxon>Actinomycetota</taxon>
        <taxon>Actinomycetes</taxon>
        <taxon>Micrococcales</taxon>
        <taxon>Promicromonosporaceae</taxon>
        <taxon>Xylanimonas</taxon>
    </lineage>
</organism>
<dbReference type="OrthoDB" id="3727779at2"/>
<dbReference type="KEGG" id="xya:ET471_15870"/>
<name>A0A4P6F766_9MICO</name>
<dbReference type="Pfam" id="PF13279">
    <property type="entry name" value="4HBT_2"/>
    <property type="match status" value="1"/>
</dbReference>
<dbReference type="PANTHER" id="PTHR12475">
    <property type="match status" value="1"/>
</dbReference>
<evidence type="ECO:0000313" key="1">
    <source>
        <dbReference type="EMBL" id="QAY71325.1"/>
    </source>
</evidence>
<dbReference type="InterPro" id="IPR029069">
    <property type="entry name" value="HotDog_dom_sf"/>
</dbReference>
<dbReference type="AlphaFoldDB" id="A0A4P6F766"/>